<evidence type="ECO:0000313" key="2">
    <source>
        <dbReference type="Proteomes" id="UP000619761"/>
    </source>
</evidence>
<accession>A0ABQ3AWJ6</accession>
<name>A0ABQ3AWJ6_9GAMM</name>
<dbReference type="EMBL" id="BMYZ01000001">
    <property type="protein sequence ID" value="GGY70023.1"/>
    <property type="molecule type" value="Genomic_DNA"/>
</dbReference>
<protein>
    <submittedName>
        <fullName evidence="1">Uncharacterized protein</fullName>
    </submittedName>
</protein>
<dbReference type="Proteomes" id="UP000619761">
    <property type="component" value="Unassembled WGS sequence"/>
</dbReference>
<organism evidence="1 2">
    <name type="scientific">Cellvibrio zantedeschiae</name>
    <dbReference type="NCBI Taxonomy" id="1237077"/>
    <lineage>
        <taxon>Bacteria</taxon>
        <taxon>Pseudomonadati</taxon>
        <taxon>Pseudomonadota</taxon>
        <taxon>Gammaproteobacteria</taxon>
        <taxon>Cellvibrionales</taxon>
        <taxon>Cellvibrionaceae</taxon>
        <taxon>Cellvibrio</taxon>
    </lineage>
</organism>
<reference evidence="2" key="1">
    <citation type="journal article" date="2019" name="Int. J. Syst. Evol. Microbiol.">
        <title>The Global Catalogue of Microorganisms (GCM) 10K type strain sequencing project: providing services to taxonomists for standard genome sequencing and annotation.</title>
        <authorList>
            <consortium name="The Broad Institute Genomics Platform"/>
            <consortium name="The Broad Institute Genome Sequencing Center for Infectious Disease"/>
            <person name="Wu L."/>
            <person name="Ma J."/>
        </authorList>
    </citation>
    <scope>NUCLEOTIDE SEQUENCE [LARGE SCALE GENOMIC DNA]</scope>
    <source>
        <strain evidence="2">KCTC 32239</strain>
    </source>
</reference>
<comment type="caution">
    <text evidence="1">The sequence shown here is derived from an EMBL/GenBank/DDBJ whole genome shotgun (WGS) entry which is preliminary data.</text>
</comment>
<gene>
    <name evidence="1" type="ORF">GCM10011613_13010</name>
</gene>
<sequence>MSPNVYFLVTDLSSRADSFSFRNRFGKGFRFLTAFEIQPNLRERCFMQDYIEDLLDDVEEFDDDIADDYSDI</sequence>
<proteinExistence type="predicted"/>
<keyword evidence="2" id="KW-1185">Reference proteome</keyword>
<evidence type="ECO:0000313" key="1">
    <source>
        <dbReference type="EMBL" id="GGY70023.1"/>
    </source>
</evidence>